<feature type="domain" description="Stage V sporulation protein AA" evidence="2">
    <location>
        <begin position="2"/>
        <end position="90"/>
    </location>
</feature>
<comment type="caution">
    <text evidence="3">The sequence shown here is derived from an EMBL/GenBank/DDBJ whole genome shotgun (WGS) entry which is preliminary data.</text>
</comment>
<dbReference type="Gene3D" id="2.60.480.10">
    <property type="entry name" value="eubacterium ventriosum atcc domain"/>
    <property type="match status" value="1"/>
</dbReference>
<proteinExistence type="predicted"/>
<feature type="transmembrane region" description="Helical" evidence="1">
    <location>
        <begin position="97"/>
        <end position="117"/>
    </location>
</feature>
<keyword evidence="1" id="KW-1133">Transmembrane helix</keyword>
<dbReference type="RefSeq" id="WP_224138555.1">
    <property type="nucleotide sequence ID" value="NZ_JAIQUM010000015.1"/>
</dbReference>
<gene>
    <name evidence="3" type="ORF">K9V48_09200</name>
</gene>
<name>A0ABS7UQ40_9BACI</name>
<dbReference type="Pfam" id="PF12164">
    <property type="entry name" value="SporV_AA"/>
    <property type="match status" value="1"/>
</dbReference>
<evidence type="ECO:0000256" key="1">
    <source>
        <dbReference type="SAM" id="Phobius"/>
    </source>
</evidence>
<dbReference type="EMBL" id="JAIQUM010000015">
    <property type="protein sequence ID" value="MBZ5750418.1"/>
    <property type="molecule type" value="Genomic_DNA"/>
</dbReference>
<keyword evidence="4" id="KW-1185">Reference proteome</keyword>
<feature type="transmembrane region" description="Helical" evidence="1">
    <location>
        <begin position="143"/>
        <end position="165"/>
    </location>
</feature>
<organism evidence="3 4">
    <name type="scientific">Metabacillus rhizolycopersici</name>
    <dbReference type="NCBI Taxonomy" id="2875709"/>
    <lineage>
        <taxon>Bacteria</taxon>
        <taxon>Bacillati</taxon>
        <taxon>Bacillota</taxon>
        <taxon>Bacilli</taxon>
        <taxon>Bacillales</taxon>
        <taxon>Bacillaceae</taxon>
        <taxon>Metabacillus</taxon>
    </lineage>
</organism>
<dbReference type="InterPro" id="IPR038548">
    <property type="entry name" value="SporV_AA_N_sf"/>
</dbReference>
<accession>A0ABS7UQ40</accession>
<keyword evidence="1" id="KW-0812">Transmembrane</keyword>
<keyword evidence="1" id="KW-0472">Membrane</keyword>
<evidence type="ECO:0000313" key="4">
    <source>
        <dbReference type="Proteomes" id="UP001165287"/>
    </source>
</evidence>
<dbReference type="Proteomes" id="UP001165287">
    <property type="component" value="Unassembled WGS sequence"/>
</dbReference>
<dbReference type="InterPro" id="IPR021997">
    <property type="entry name" value="SporV_AA"/>
</dbReference>
<sequence>MEKTVYIRLRHRIQVYPNEVITIDKIALVVGDKELTEKIKRIFIHKIQPSDKNMVVIDVMHVLKEIHKFDHQIDTQTIGAAQTIVEILYDKKKFSPLLFCVVWILLFIGAGLAIMNFHEDVSMQAVHQKIYKMVTGKSNDYPLLLQIPYSLGLGIGMVLFFNHLFKKKINEEPSPLEVEIFNYQLDLDQYVAMNENKENLNEVDDNR</sequence>
<evidence type="ECO:0000313" key="3">
    <source>
        <dbReference type="EMBL" id="MBZ5750418.1"/>
    </source>
</evidence>
<evidence type="ECO:0000259" key="2">
    <source>
        <dbReference type="Pfam" id="PF12164"/>
    </source>
</evidence>
<reference evidence="3" key="1">
    <citation type="submission" date="2024-05" db="EMBL/GenBank/DDBJ databases">
        <title>Metabacillus sp. nov., isolated from the rhizosphere soil of tomato plants.</title>
        <authorList>
            <person name="Ma R."/>
        </authorList>
    </citation>
    <scope>NUCLEOTIDE SEQUENCE</scope>
    <source>
        <strain evidence="3">DBTR6</strain>
    </source>
</reference>
<protein>
    <submittedName>
        <fullName evidence="3">Stage V sporulation protein AA</fullName>
    </submittedName>
</protein>